<protein>
    <submittedName>
        <fullName evidence="1">Uncharacterized protein</fullName>
    </submittedName>
</protein>
<evidence type="ECO:0000313" key="1">
    <source>
        <dbReference type="EMBL" id="AEJ44022.1"/>
    </source>
</evidence>
<dbReference type="Proteomes" id="UP000000292">
    <property type="component" value="Chromosome"/>
</dbReference>
<proteinExistence type="predicted"/>
<dbReference type="PATRIC" id="fig|1048834.4.peg.1998"/>
<gene>
    <name evidence="1" type="ordered locus">TC41_2114</name>
</gene>
<evidence type="ECO:0000313" key="2">
    <source>
        <dbReference type="Proteomes" id="UP000000292"/>
    </source>
</evidence>
<dbReference type="AlphaFoldDB" id="F8IF58"/>
<dbReference type="EMBL" id="CP002902">
    <property type="protein sequence ID" value="AEJ44022.1"/>
    <property type="molecule type" value="Genomic_DNA"/>
</dbReference>
<dbReference type="KEGG" id="aad:TC41_2114"/>
<dbReference type="HOGENOM" id="CLU_3264704_0_0_9"/>
<sequence length="41" mass="4474">MFLTFAPCHVHPPRCATRPSARCRPPCTKETAPGARPADII</sequence>
<reference evidence="2" key="2">
    <citation type="submission" date="2011-06" db="EMBL/GenBank/DDBJ databases">
        <title>The complete genome sequence of Alicyclobacillus acidocaldarius sp. Tc-4-1.</title>
        <authorList>
            <person name="Chen Y."/>
            <person name="He Y."/>
            <person name="Dong Z."/>
            <person name="Hu S."/>
        </authorList>
    </citation>
    <scope>NUCLEOTIDE SEQUENCE [LARGE SCALE GENOMIC DNA]</scope>
    <source>
        <strain evidence="2">Tc-4-1</strain>
    </source>
</reference>
<accession>F8IF58</accession>
<organism evidence="1 2">
    <name type="scientific">Alicyclobacillus acidocaldarius (strain Tc-4-1)</name>
    <name type="common">Bacillus acidocaldarius</name>
    <dbReference type="NCBI Taxonomy" id="1048834"/>
    <lineage>
        <taxon>Bacteria</taxon>
        <taxon>Bacillati</taxon>
        <taxon>Bacillota</taxon>
        <taxon>Bacilli</taxon>
        <taxon>Bacillales</taxon>
        <taxon>Alicyclobacillaceae</taxon>
        <taxon>Alicyclobacillus</taxon>
    </lineage>
</organism>
<name>F8IF58_ALIAT</name>
<reference evidence="1 2" key="1">
    <citation type="journal article" date="2011" name="J. Bacteriol.">
        <title>Complete Genome Sequence of Alicyclobacillus acidocaldarius Strain Tc-4-1.</title>
        <authorList>
            <person name="Chen Y."/>
            <person name="He Y."/>
            <person name="Zhang B."/>
            <person name="Yang J."/>
            <person name="Li W."/>
            <person name="Dong Z."/>
            <person name="Hu S."/>
        </authorList>
    </citation>
    <scope>NUCLEOTIDE SEQUENCE [LARGE SCALE GENOMIC DNA]</scope>
    <source>
        <strain evidence="1 2">Tc-4-1</strain>
    </source>
</reference>